<dbReference type="Pfam" id="PF22119">
    <property type="entry name" value="GST_C_8"/>
    <property type="match status" value="1"/>
</dbReference>
<dbReference type="PANTHER" id="PTHR11571">
    <property type="entry name" value="GLUTATHIONE S-TRANSFERASE"/>
    <property type="match status" value="1"/>
</dbReference>
<feature type="domain" description="GST C-terminal" evidence="2">
    <location>
        <begin position="87"/>
        <end position="214"/>
    </location>
</feature>
<dbReference type="InterPro" id="IPR036249">
    <property type="entry name" value="Thioredoxin-like_sf"/>
</dbReference>
<evidence type="ECO:0000313" key="4">
    <source>
        <dbReference type="Proteomes" id="UP001151088"/>
    </source>
</evidence>
<dbReference type="AlphaFoldDB" id="A0A9X2PFY5"/>
<gene>
    <name evidence="3" type="ORF">NVS89_14245</name>
</gene>
<sequence>MSDYELYYWSVPFRGQFVRAVLAHAGKSWTEGGDAAIGELMDKPAREMPVPFMGPPLLVDRKADLAIAQMPAIVLYLGETLDLMPDSPALRAMTMKIVNDANDVIDEITLDGGRLMWTESRWEEFVPRLKKWMSFWEETGRRHGLKKTSGFLLGGKAPGIADVVTAILWSTMTERFGAIGTLLDEAAPMTAALTRRVAELPALAELAARARKDYGDAYCGGQIEASLRKVLRA</sequence>
<evidence type="ECO:0000259" key="2">
    <source>
        <dbReference type="PROSITE" id="PS50405"/>
    </source>
</evidence>
<dbReference type="Gene3D" id="3.40.30.10">
    <property type="entry name" value="Glutaredoxin"/>
    <property type="match status" value="1"/>
</dbReference>
<reference evidence="3" key="1">
    <citation type="submission" date="2022-08" db="EMBL/GenBank/DDBJ databases">
        <authorList>
            <person name="Li F."/>
        </authorList>
    </citation>
    <scope>NUCLEOTIDE SEQUENCE</scope>
    <source>
        <strain evidence="3">MQZ15Z-1</strain>
    </source>
</reference>
<dbReference type="GO" id="GO:0006749">
    <property type="term" value="P:glutathione metabolic process"/>
    <property type="evidence" value="ECO:0007669"/>
    <property type="project" value="TreeGrafter"/>
</dbReference>
<dbReference type="InterPro" id="IPR010987">
    <property type="entry name" value="Glutathione-S-Trfase_C-like"/>
</dbReference>
<accession>A0A9X2PFY5</accession>
<dbReference type="SUPFAM" id="SSF47616">
    <property type="entry name" value="GST C-terminal domain-like"/>
    <property type="match status" value="1"/>
</dbReference>
<comment type="caution">
    <text evidence="3">The sequence shown here is derived from an EMBL/GenBank/DDBJ whole genome shotgun (WGS) entry which is preliminary data.</text>
</comment>
<dbReference type="EMBL" id="JANTHZ010000006">
    <property type="protein sequence ID" value="MCS0496261.1"/>
    <property type="molecule type" value="Genomic_DNA"/>
</dbReference>
<dbReference type="GO" id="GO:0004364">
    <property type="term" value="F:glutathione transferase activity"/>
    <property type="evidence" value="ECO:0007669"/>
    <property type="project" value="TreeGrafter"/>
</dbReference>
<dbReference type="InterPro" id="IPR036282">
    <property type="entry name" value="Glutathione-S-Trfase_C_sf"/>
</dbReference>
<protein>
    <submittedName>
        <fullName evidence="3">Glutathione S-transferase</fullName>
    </submittedName>
</protein>
<dbReference type="RefSeq" id="WP_258733420.1">
    <property type="nucleotide sequence ID" value="NZ_JANTHZ010000006.1"/>
</dbReference>
<proteinExistence type="predicted"/>
<keyword evidence="4" id="KW-1185">Reference proteome</keyword>
<dbReference type="PROSITE" id="PS50405">
    <property type="entry name" value="GST_CTER"/>
    <property type="match status" value="1"/>
</dbReference>
<dbReference type="Gene3D" id="1.20.1050.10">
    <property type="match status" value="1"/>
</dbReference>
<evidence type="ECO:0000313" key="3">
    <source>
        <dbReference type="EMBL" id="MCS0496261.1"/>
    </source>
</evidence>
<feature type="domain" description="GST N-terminal" evidence="1">
    <location>
        <begin position="2"/>
        <end position="85"/>
    </location>
</feature>
<dbReference type="InterPro" id="IPR050213">
    <property type="entry name" value="GST_superfamily"/>
</dbReference>
<name>A0A9X2PFY5_9HYPH</name>
<dbReference type="Proteomes" id="UP001151088">
    <property type="component" value="Unassembled WGS sequence"/>
</dbReference>
<dbReference type="PANTHER" id="PTHR11571:SF263">
    <property type="entry name" value="GLUTATHIONE S-TRANSFERASE"/>
    <property type="match status" value="1"/>
</dbReference>
<dbReference type="InterPro" id="IPR054761">
    <property type="entry name" value="GST_C_proteobact"/>
</dbReference>
<dbReference type="PROSITE" id="PS50404">
    <property type="entry name" value="GST_NTER"/>
    <property type="match status" value="1"/>
</dbReference>
<dbReference type="SUPFAM" id="SSF52833">
    <property type="entry name" value="Thioredoxin-like"/>
    <property type="match status" value="1"/>
</dbReference>
<evidence type="ECO:0000259" key="1">
    <source>
        <dbReference type="PROSITE" id="PS50404"/>
    </source>
</evidence>
<organism evidence="3 4">
    <name type="scientific">Ancylobacter mangrovi</name>
    <dbReference type="NCBI Taxonomy" id="2972472"/>
    <lineage>
        <taxon>Bacteria</taxon>
        <taxon>Pseudomonadati</taxon>
        <taxon>Pseudomonadota</taxon>
        <taxon>Alphaproteobacteria</taxon>
        <taxon>Hyphomicrobiales</taxon>
        <taxon>Xanthobacteraceae</taxon>
        <taxon>Ancylobacter</taxon>
    </lineage>
</organism>
<dbReference type="InterPro" id="IPR004045">
    <property type="entry name" value="Glutathione_S-Trfase_N"/>
</dbReference>